<sequence length="115" mass="12891">MRTLLRLGFWLSLSVLTIASLVPVQLLPQQVMSIWDKAQHALGFAWLAALGLLAYPRLVWPLAAGLVLWGGAIELMQWGTGWRYGEWIDWLADVIGITAALLVWHCLPSRWTGRA</sequence>
<feature type="transmembrane region" description="Helical" evidence="1">
    <location>
        <begin position="7"/>
        <end position="26"/>
    </location>
</feature>
<keyword evidence="1" id="KW-0812">Transmembrane</keyword>
<dbReference type="KEGG" id="hcz:G9Q37_08335"/>
<feature type="transmembrane region" description="Helical" evidence="1">
    <location>
        <begin position="87"/>
        <end position="107"/>
    </location>
</feature>
<feature type="transmembrane region" description="Helical" evidence="1">
    <location>
        <begin position="62"/>
        <end position="81"/>
    </location>
</feature>
<protein>
    <submittedName>
        <fullName evidence="2">VanZ family protein</fullName>
    </submittedName>
</protein>
<dbReference type="AlphaFoldDB" id="A0A6G8IGH5"/>
<gene>
    <name evidence="2" type="ORF">G9Q37_08335</name>
</gene>
<accession>A0A6G8IGH5</accession>
<dbReference type="RefSeq" id="WP_166226748.1">
    <property type="nucleotide sequence ID" value="NZ_CP049989.1"/>
</dbReference>
<evidence type="ECO:0000313" key="3">
    <source>
        <dbReference type="Proteomes" id="UP000503162"/>
    </source>
</evidence>
<feature type="transmembrane region" description="Helical" evidence="1">
    <location>
        <begin position="38"/>
        <end position="55"/>
    </location>
</feature>
<keyword evidence="1" id="KW-0472">Membrane</keyword>
<keyword evidence="1" id="KW-1133">Transmembrane helix</keyword>
<reference evidence="2 3" key="1">
    <citation type="submission" date="2020-03" db="EMBL/GenBank/DDBJ databases">
        <title>Hydrogenophaga sp. nov. isolated from cyanobacterial mat.</title>
        <authorList>
            <person name="Thorat V."/>
            <person name="Kirdat K."/>
            <person name="Tiwarekar B."/>
            <person name="Costa E.D."/>
            <person name="Yadav A."/>
        </authorList>
    </citation>
    <scope>NUCLEOTIDE SEQUENCE [LARGE SCALE GENOMIC DNA]</scope>
    <source>
        <strain evidence="2 3">BA0156</strain>
    </source>
</reference>
<keyword evidence="3" id="KW-1185">Reference proteome</keyword>
<evidence type="ECO:0000256" key="1">
    <source>
        <dbReference type="SAM" id="Phobius"/>
    </source>
</evidence>
<evidence type="ECO:0000313" key="2">
    <source>
        <dbReference type="EMBL" id="QIM52145.1"/>
    </source>
</evidence>
<dbReference type="Proteomes" id="UP000503162">
    <property type="component" value="Chromosome"/>
</dbReference>
<name>A0A6G8IGH5_9BURK</name>
<dbReference type="EMBL" id="CP049989">
    <property type="protein sequence ID" value="QIM52145.1"/>
    <property type="molecule type" value="Genomic_DNA"/>
</dbReference>
<organism evidence="2 3">
    <name type="scientific">Hydrogenophaga crocea</name>
    <dbReference type="NCBI Taxonomy" id="2716225"/>
    <lineage>
        <taxon>Bacteria</taxon>
        <taxon>Pseudomonadati</taxon>
        <taxon>Pseudomonadota</taxon>
        <taxon>Betaproteobacteria</taxon>
        <taxon>Burkholderiales</taxon>
        <taxon>Comamonadaceae</taxon>
        <taxon>Hydrogenophaga</taxon>
    </lineage>
</organism>
<proteinExistence type="predicted"/>